<dbReference type="RefSeq" id="WP_103077045.1">
    <property type="nucleotide sequence ID" value="NZ_AZRN01000021.1"/>
</dbReference>
<evidence type="ECO:0000313" key="11">
    <source>
        <dbReference type="EMBL" id="PNR99418.1"/>
    </source>
</evidence>
<feature type="binding site" evidence="9">
    <location>
        <position position="43"/>
    </location>
    <ligand>
        <name>[4Fe-4S] cluster</name>
        <dbReference type="ChEBI" id="CHEBI:49883"/>
        <label>1</label>
    </ligand>
</feature>
<comment type="catalytic activity">
    <reaction evidence="8 9">
        <text>[[Fe-S] cluster scaffold protein carrying a second [4Fe-4S](2+) cluster] + N(6)-octanoyl-L-lysyl-[protein] + 2 oxidized [2Fe-2S]-[ferredoxin] + 2 S-adenosyl-L-methionine + 4 H(+) = [[Fe-S] cluster scaffold protein] + N(6)-[(R)-dihydrolipoyl]-L-lysyl-[protein] + 4 Fe(3+) + 2 hydrogen sulfide + 2 5'-deoxyadenosine + 2 L-methionine + 2 reduced [2Fe-2S]-[ferredoxin]</text>
        <dbReference type="Rhea" id="RHEA:16585"/>
        <dbReference type="Rhea" id="RHEA-COMP:9928"/>
        <dbReference type="Rhea" id="RHEA-COMP:10000"/>
        <dbReference type="Rhea" id="RHEA-COMP:10001"/>
        <dbReference type="Rhea" id="RHEA-COMP:10475"/>
        <dbReference type="Rhea" id="RHEA-COMP:14568"/>
        <dbReference type="Rhea" id="RHEA-COMP:14569"/>
        <dbReference type="ChEBI" id="CHEBI:15378"/>
        <dbReference type="ChEBI" id="CHEBI:17319"/>
        <dbReference type="ChEBI" id="CHEBI:29034"/>
        <dbReference type="ChEBI" id="CHEBI:29919"/>
        <dbReference type="ChEBI" id="CHEBI:33722"/>
        <dbReference type="ChEBI" id="CHEBI:33737"/>
        <dbReference type="ChEBI" id="CHEBI:33738"/>
        <dbReference type="ChEBI" id="CHEBI:57844"/>
        <dbReference type="ChEBI" id="CHEBI:59789"/>
        <dbReference type="ChEBI" id="CHEBI:78809"/>
        <dbReference type="ChEBI" id="CHEBI:83100"/>
        <dbReference type="EC" id="2.8.1.8"/>
    </reaction>
</comment>
<comment type="pathway">
    <text evidence="9">Protein modification; protein lipoylation via endogenous pathway; protein N(6)-(lipoyl)lysine from octanoyl-[acyl-carrier-protein]: step 2/2.</text>
</comment>
<dbReference type="EMBL" id="AZRN01000021">
    <property type="protein sequence ID" value="PNR99418.1"/>
    <property type="molecule type" value="Genomic_DNA"/>
</dbReference>
<dbReference type="GO" id="GO:0005737">
    <property type="term" value="C:cytoplasm"/>
    <property type="evidence" value="ECO:0007669"/>
    <property type="project" value="UniProtKB-SubCell"/>
</dbReference>
<keyword evidence="12" id="KW-1185">Reference proteome</keyword>
<keyword evidence="6 9" id="KW-0408">Iron</keyword>
<dbReference type="PIRSF" id="PIRSF005963">
    <property type="entry name" value="Lipoyl_synth"/>
    <property type="match status" value="1"/>
</dbReference>
<evidence type="ECO:0000256" key="4">
    <source>
        <dbReference type="ARBA" id="ARBA00022691"/>
    </source>
</evidence>
<keyword evidence="3 9" id="KW-0808">Transferase</keyword>
<evidence type="ECO:0000256" key="9">
    <source>
        <dbReference type="HAMAP-Rule" id="MF_00206"/>
    </source>
</evidence>
<keyword evidence="5 9" id="KW-0479">Metal-binding</keyword>
<evidence type="ECO:0000259" key="10">
    <source>
        <dbReference type="PROSITE" id="PS51918"/>
    </source>
</evidence>
<accession>A0A2K1P9F6</accession>
<comment type="cofactor">
    <cofactor evidence="9">
        <name>[4Fe-4S] cluster</name>
        <dbReference type="ChEBI" id="CHEBI:49883"/>
    </cofactor>
    <text evidence="9">Binds 2 [4Fe-4S] clusters per subunit. One cluster is coordinated with 3 cysteines and an exchangeable S-adenosyl-L-methionine.</text>
</comment>
<dbReference type="Gene3D" id="3.20.20.70">
    <property type="entry name" value="Aldolase class I"/>
    <property type="match status" value="1"/>
</dbReference>
<evidence type="ECO:0000256" key="7">
    <source>
        <dbReference type="ARBA" id="ARBA00023014"/>
    </source>
</evidence>
<comment type="function">
    <text evidence="9">Catalyzes the radical-mediated insertion of two sulfur atoms into the C-6 and C-8 positions of the octanoyl moiety bound to the lipoyl domains of lipoate-dependent enzymes, thereby converting the octanoylated domains into lipoylated derivatives.</text>
</comment>
<dbReference type="SMART" id="SM00729">
    <property type="entry name" value="Elp3"/>
    <property type="match status" value="1"/>
</dbReference>
<reference evidence="11 12" key="1">
    <citation type="submission" date="2013-12" db="EMBL/GenBank/DDBJ databases">
        <title>Comparative genomics of Petrotoga isolates.</title>
        <authorList>
            <person name="Nesbo C.L."/>
            <person name="Charchuk R."/>
            <person name="Chow K."/>
        </authorList>
    </citation>
    <scope>NUCLEOTIDE SEQUENCE [LARGE SCALE GENOMIC DNA]</scope>
    <source>
        <strain evidence="11 12">DSM 14811</strain>
    </source>
</reference>
<feature type="binding site" evidence="9">
    <location>
        <position position="271"/>
    </location>
    <ligand>
        <name>[4Fe-4S] cluster</name>
        <dbReference type="ChEBI" id="CHEBI:49883"/>
        <label>1</label>
    </ligand>
</feature>
<dbReference type="PROSITE" id="PS51918">
    <property type="entry name" value="RADICAL_SAM"/>
    <property type="match status" value="1"/>
</dbReference>
<keyword evidence="7 9" id="KW-0411">Iron-sulfur</keyword>
<evidence type="ECO:0000256" key="6">
    <source>
        <dbReference type="ARBA" id="ARBA00023004"/>
    </source>
</evidence>
<comment type="subcellular location">
    <subcellularLocation>
        <location evidence="9">Cytoplasm</location>
    </subcellularLocation>
</comment>
<feature type="binding site" evidence="9">
    <location>
        <position position="62"/>
    </location>
    <ligand>
        <name>[4Fe-4S] cluster</name>
        <dbReference type="ChEBI" id="CHEBI:49883"/>
        <label>2</label>
        <note>4Fe-4S-S-AdoMet</note>
    </ligand>
</feature>
<evidence type="ECO:0000256" key="2">
    <source>
        <dbReference type="ARBA" id="ARBA00022490"/>
    </source>
</evidence>
<evidence type="ECO:0000313" key="12">
    <source>
        <dbReference type="Proteomes" id="UP000236604"/>
    </source>
</evidence>
<dbReference type="NCBIfam" id="TIGR00510">
    <property type="entry name" value="lipA"/>
    <property type="match status" value="1"/>
</dbReference>
<dbReference type="GO" id="GO:0016992">
    <property type="term" value="F:lipoate synthase activity"/>
    <property type="evidence" value="ECO:0007669"/>
    <property type="project" value="UniProtKB-UniRule"/>
</dbReference>
<evidence type="ECO:0000256" key="1">
    <source>
        <dbReference type="ARBA" id="ARBA00022485"/>
    </source>
</evidence>
<dbReference type="Pfam" id="PF04055">
    <property type="entry name" value="Radical_SAM"/>
    <property type="match status" value="1"/>
</dbReference>
<dbReference type="InterPro" id="IPR058240">
    <property type="entry name" value="rSAM_sf"/>
</dbReference>
<keyword evidence="2 9" id="KW-0963">Cytoplasm</keyword>
<dbReference type="SFLD" id="SFLDG01058">
    <property type="entry name" value="lipoyl_synthase_like"/>
    <property type="match status" value="1"/>
</dbReference>
<dbReference type="NCBIfam" id="NF004019">
    <property type="entry name" value="PRK05481.1"/>
    <property type="match status" value="1"/>
</dbReference>
<dbReference type="InterPro" id="IPR013785">
    <property type="entry name" value="Aldolase_TIM"/>
</dbReference>
<sequence>MKNAEWLKVSISTEKFEEIRDFIEDYSLNTVCQSADCPNIGECFAKKTATFMIMGNICTRGCRYCSVPKGKPLPLDKDEPKRLAQAVEKLGLKFAVVTSVTRDDLPDGGASHFAQVISEIKKLPGNVKVEVLVPDFLGVEESIRIVAEASPEVFGHNIETIPEFYSRIRPKAIYKRSLDVLRKAKEINPSLVTKSGIMLGFGEQEEDVVKVMKDLREVDCDIMTLGQYLRPSTKQVEVVEYVTPEKFKRYEEIGYSLGFKFVASGPLVRSSYRAEEAYLKAKEN</sequence>
<evidence type="ECO:0000256" key="3">
    <source>
        <dbReference type="ARBA" id="ARBA00022679"/>
    </source>
</evidence>
<feature type="binding site" evidence="9">
    <location>
        <position position="37"/>
    </location>
    <ligand>
        <name>[4Fe-4S] cluster</name>
        <dbReference type="ChEBI" id="CHEBI:49883"/>
        <label>1</label>
    </ligand>
</feature>
<dbReference type="GO" id="GO:0046872">
    <property type="term" value="F:metal ion binding"/>
    <property type="evidence" value="ECO:0007669"/>
    <property type="project" value="UniProtKB-KW"/>
</dbReference>
<dbReference type="PANTHER" id="PTHR10949">
    <property type="entry name" value="LIPOYL SYNTHASE"/>
    <property type="match status" value="1"/>
</dbReference>
<name>A0A2K1P9F6_9BACT</name>
<proteinExistence type="inferred from homology"/>
<organism evidence="11 12">
    <name type="scientific">Petrotoga mexicana DSM 14811</name>
    <dbReference type="NCBI Taxonomy" id="1122954"/>
    <lineage>
        <taxon>Bacteria</taxon>
        <taxon>Thermotogati</taxon>
        <taxon>Thermotogota</taxon>
        <taxon>Thermotogae</taxon>
        <taxon>Petrotogales</taxon>
        <taxon>Petrotogaceae</taxon>
        <taxon>Petrotoga</taxon>
    </lineage>
</organism>
<dbReference type="InterPro" id="IPR007197">
    <property type="entry name" value="rSAM"/>
</dbReference>
<gene>
    <name evidence="9" type="primary">lipA</name>
    <name evidence="11" type="ORF">X927_05420</name>
</gene>
<dbReference type="HAMAP" id="MF_00206">
    <property type="entry name" value="Lipoyl_synth"/>
    <property type="match status" value="1"/>
</dbReference>
<protein>
    <recommendedName>
        <fullName evidence="9">Lipoyl synthase</fullName>
        <ecNumber evidence="9">2.8.1.8</ecNumber>
    </recommendedName>
    <alternativeName>
        <fullName evidence="9">Lip-syn</fullName>
        <shortName evidence="9">LS</shortName>
    </alternativeName>
    <alternativeName>
        <fullName evidence="9">Lipoate synthase</fullName>
    </alternativeName>
    <alternativeName>
        <fullName evidence="9">Lipoic acid synthase</fullName>
    </alternativeName>
    <alternativeName>
        <fullName evidence="9">Sulfur insertion protein LipA</fullName>
    </alternativeName>
</protein>
<dbReference type="Proteomes" id="UP000236604">
    <property type="component" value="Unassembled WGS sequence"/>
</dbReference>
<feature type="domain" description="Radical SAM core" evidence="10">
    <location>
        <begin position="44"/>
        <end position="260"/>
    </location>
</feature>
<dbReference type="InterPro" id="IPR003698">
    <property type="entry name" value="Lipoyl_synth"/>
</dbReference>
<evidence type="ECO:0000256" key="5">
    <source>
        <dbReference type="ARBA" id="ARBA00022723"/>
    </source>
</evidence>
<dbReference type="SFLD" id="SFLDS00029">
    <property type="entry name" value="Radical_SAM"/>
    <property type="match status" value="1"/>
</dbReference>
<dbReference type="FunFam" id="3.20.20.70:FF:000040">
    <property type="entry name" value="Lipoyl synthase"/>
    <property type="match status" value="1"/>
</dbReference>
<dbReference type="EC" id="2.8.1.8" evidence="9"/>
<keyword evidence="4 9" id="KW-0949">S-adenosyl-L-methionine</keyword>
<evidence type="ECO:0000256" key="8">
    <source>
        <dbReference type="ARBA" id="ARBA00047326"/>
    </source>
</evidence>
<dbReference type="GO" id="GO:0051539">
    <property type="term" value="F:4 iron, 4 sulfur cluster binding"/>
    <property type="evidence" value="ECO:0007669"/>
    <property type="project" value="UniProtKB-UniRule"/>
</dbReference>
<dbReference type="NCBIfam" id="NF009544">
    <property type="entry name" value="PRK12928.1"/>
    <property type="match status" value="1"/>
</dbReference>
<feature type="binding site" evidence="9">
    <location>
        <position position="65"/>
    </location>
    <ligand>
        <name>[4Fe-4S] cluster</name>
        <dbReference type="ChEBI" id="CHEBI:49883"/>
        <label>2</label>
        <note>4Fe-4S-S-AdoMet</note>
    </ligand>
</feature>
<keyword evidence="1 9" id="KW-0004">4Fe-4S</keyword>
<dbReference type="CDD" id="cd01335">
    <property type="entry name" value="Radical_SAM"/>
    <property type="match status" value="1"/>
</dbReference>
<feature type="binding site" evidence="9">
    <location>
        <position position="58"/>
    </location>
    <ligand>
        <name>[4Fe-4S] cluster</name>
        <dbReference type="ChEBI" id="CHEBI:49883"/>
        <label>2</label>
        <note>4Fe-4S-S-AdoMet</note>
    </ligand>
</feature>
<dbReference type="PANTHER" id="PTHR10949:SF0">
    <property type="entry name" value="LIPOYL SYNTHASE, MITOCHONDRIAL"/>
    <property type="match status" value="1"/>
</dbReference>
<dbReference type="GO" id="GO:0009249">
    <property type="term" value="P:protein lipoylation"/>
    <property type="evidence" value="ECO:0007669"/>
    <property type="project" value="UniProtKB-UniRule"/>
</dbReference>
<dbReference type="InterPro" id="IPR006638">
    <property type="entry name" value="Elp3/MiaA/NifB-like_rSAM"/>
</dbReference>
<dbReference type="SUPFAM" id="SSF102114">
    <property type="entry name" value="Radical SAM enzymes"/>
    <property type="match status" value="1"/>
</dbReference>
<comment type="caution">
    <text evidence="11">The sequence shown here is derived from an EMBL/GenBank/DDBJ whole genome shotgun (WGS) entry which is preliminary data.</text>
</comment>
<dbReference type="UniPathway" id="UPA00538">
    <property type="reaction ID" value="UER00593"/>
</dbReference>
<comment type="similarity">
    <text evidence="9">Belongs to the radical SAM superfamily. Lipoyl synthase family.</text>
</comment>
<feature type="binding site" evidence="9">
    <location>
        <position position="32"/>
    </location>
    <ligand>
        <name>[4Fe-4S] cluster</name>
        <dbReference type="ChEBI" id="CHEBI:49883"/>
        <label>1</label>
    </ligand>
</feature>
<dbReference type="SFLD" id="SFLDF00271">
    <property type="entry name" value="lipoyl_synthase"/>
    <property type="match status" value="1"/>
</dbReference>
<dbReference type="AlphaFoldDB" id="A0A2K1P9F6"/>